<evidence type="ECO:0000313" key="2">
    <source>
        <dbReference type="EMBL" id="MBM9621849.1"/>
    </source>
</evidence>
<organism evidence="2 3">
    <name type="scientific">Streptomyces zhihengii</name>
    <dbReference type="NCBI Taxonomy" id="1818004"/>
    <lineage>
        <taxon>Bacteria</taxon>
        <taxon>Bacillati</taxon>
        <taxon>Actinomycetota</taxon>
        <taxon>Actinomycetes</taxon>
        <taxon>Kitasatosporales</taxon>
        <taxon>Streptomycetaceae</taxon>
        <taxon>Streptomyces</taxon>
    </lineage>
</organism>
<dbReference type="RefSeq" id="WP_205375659.1">
    <property type="nucleotide sequence ID" value="NZ_JAFEJA010000001.1"/>
</dbReference>
<gene>
    <name evidence="2" type="ORF">JE024_24560</name>
</gene>
<dbReference type="Proteomes" id="UP000664109">
    <property type="component" value="Unassembled WGS sequence"/>
</dbReference>
<comment type="caution">
    <text evidence="2">The sequence shown here is derived from an EMBL/GenBank/DDBJ whole genome shotgun (WGS) entry which is preliminary data.</text>
</comment>
<name>A0ABS2UWH8_9ACTN</name>
<evidence type="ECO:0000313" key="3">
    <source>
        <dbReference type="Proteomes" id="UP000664109"/>
    </source>
</evidence>
<evidence type="ECO:0008006" key="4">
    <source>
        <dbReference type="Google" id="ProtNLM"/>
    </source>
</evidence>
<feature type="region of interest" description="Disordered" evidence="1">
    <location>
        <begin position="176"/>
        <end position="211"/>
    </location>
</feature>
<sequence length="211" mass="23043">MSALTTVLIIAAVVAVAVAAGALLYPRMGRGGGTRSLRKRFGPEYERTLARHDGDAAAADRELKERVDRYGGFTPLPLEPKVREEYTAQWTTLQERFVDAPGQAVADAEHLLARIAETRGYPGADRHEEQTAALSVHHPHHVDGFREARRAAHSQSASTEELREAMLHARALFEELTDGRAAASPARQGQRAPKDTPMRRPNVLKPKGSGA</sequence>
<accession>A0ABS2UWH8</accession>
<evidence type="ECO:0000256" key="1">
    <source>
        <dbReference type="SAM" id="MobiDB-lite"/>
    </source>
</evidence>
<dbReference type="EMBL" id="JAFEJA010000001">
    <property type="protein sequence ID" value="MBM9621849.1"/>
    <property type="molecule type" value="Genomic_DNA"/>
</dbReference>
<keyword evidence="3" id="KW-1185">Reference proteome</keyword>
<reference evidence="2 3" key="1">
    <citation type="journal article" date="2016" name="Arch. Microbiol.">
        <title>Streptomyces zhihengii sp. nov., isolated from rhizospheric soil of Psammosilene tunicoides.</title>
        <authorList>
            <person name="Huang M.J."/>
            <person name="Fei J.J."/>
            <person name="Salam N."/>
            <person name="Kim C.J."/>
            <person name="Hozzein W.N."/>
            <person name="Xiao M."/>
            <person name="Huang H.Q."/>
            <person name="Li W.J."/>
        </authorList>
    </citation>
    <scope>NUCLEOTIDE SEQUENCE [LARGE SCALE GENOMIC DNA]</scope>
    <source>
        <strain evidence="2 3">YIM T102</strain>
    </source>
</reference>
<protein>
    <recommendedName>
        <fullName evidence="4">Secreted protein</fullName>
    </recommendedName>
</protein>
<proteinExistence type="predicted"/>